<evidence type="ECO:0000313" key="1">
    <source>
        <dbReference type="Proteomes" id="UP000515123"/>
    </source>
</evidence>
<name>A0A6P5GTA2_ANACO</name>
<dbReference type="Gene3D" id="3.30.70.100">
    <property type="match status" value="1"/>
</dbReference>
<dbReference type="InterPro" id="IPR044296">
    <property type="entry name" value="HIPP46"/>
</dbReference>
<gene>
    <name evidence="2" type="primary">LOC109724637</name>
</gene>
<organism evidence="1 2">
    <name type="scientific">Ananas comosus</name>
    <name type="common">Pineapple</name>
    <name type="synonym">Ananas ananas</name>
    <dbReference type="NCBI Taxonomy" id="4615"/>
    <lineage>
        <taxon>Eukaryota</taxon>
        <taxon>Viridiplantae</taxon>
        <taxon>Streptophyta</taxon>
        <taxon>Embryophyta</taxon>
        <taxon>Tracheophyta</taxon>
        <taxon>Spermatophyta</taxon>
        <taxon>Magnoliopsida</taxon>
        <taxon>Liliopsida</taxon>
        <taxon>Poales</taxon>
        <taxon>Bromeliaceae</taxon>
        <taxon>Bromelioideae</taxon>
        <taxon>Ananas</taxon>
    </lineage>
</organism>
<reference evidence="1" key="1">
    <citation type="journal article" date="2015" name="Nat. Genet.">
        <title>The pineapple genome and the evolution of CAM photosynthesis.</title>
        <authorList>
            <person name="Ming R."/>
            <person name="VanBuren R."/>
            <person name="Wai C.M."/>
            <person name="Tang H."/>
            <person name="Schatz M.C."/>
            <person name="Bowers J.E."/>
            <person name="Lyons E."/>
            <person name="Wang M.L."/>
            <person name="Chen J."/>
            <person name="Biggers E."/>
            <person name="Zhang J."/>
            <person name="Huang L."/>
            <person name="Zhang L."/>
            <person name="Miao W."/>
            <person name="Zhang J."/>
            <person name="Ye Z."/>
            <person name="Miao C."/>
            <person name="Lin Z."/>
            <person name="Wang H."/>
            <person name="Zhou H."/>
            <person name="Yim W.C."/>
            <person name="Priest H.D."/>
            <person name="Zheng C."/>
            <person name="Woodhouse M."/>
            <person name="Edger P.P."/>
            <person name="Guyot R."/>
            <person name="Guo H.B."/>
            <person name="Guo H."/>
            <person name="Zheng G."/>
            <person name="Singh R."/>
            <person name="Sharma A."/>
            <person name="Min X."/>
            <person name="Zheng Y."/>
            <person name="Lee H."/>
            <person name="Gurtowski J."/>
            <person name="Sedlazeck F.J."/>
            <person name="Harkess A."/>
            <person name="McKain M.R."/>
            <person name="Liao Z."/>
            <person name="Fang J."/>
            <person name="Liu J."/>
            <person name="Zhang X."/>
            <person name="Zhang Q."/>
            <person name="Hu W."/>
            <person name="Qin Y."/>
            <person name="Wang K."/>
            <person name="Chen L.Y."/>
            <person name="Shirley N."/>
            <person name="Lin Y.R."/>
            <person name="Liu L.Y."/>
            <person name="Hernandez A.G."/>
            <person name="Wright C.L."/>
            <person name="Bulone V."/>
            <person name="Tuskan G.A."/>
            <person name="Heath K."/>
            <person name="Zee F."/>
            <person name="Moore P.H."/>
            <person name="Sunkar R."/>
            <person name="Leebens-Mack J.H."/>
            <person name="Mockler T."/>
            <person name="Bennetzen J.L."/>
            <person name="Freeling M."/>
            <person name="Sankoff D."/>
            <person name="Paterson A.H."/>
            <person name="Zhu X."/>
            <person name="Yang X."/>
            <person name="Smith J.A."/>
            <person name="Cushman J.C."/>
            <person name="Paull R.E."/>
            <person name="Yu Q."/>
        </authorList>
    </citation>
    <scope>NUCLEOTIDE SEQUENCE [LARGE SCALE GENOMIC DNA]</scope>
    <source>
        <strain evidence="1">cv. F153</strain>
    </source>
</reference>
<protein>
    <submittedName>
        <fullName evidence="2">Uncharacterized protein LOC109724637</fullName>
    </submittedName>
</protein>
<dbReference type="Proteomes" id="UP000515123">
    <property type="component" value="Linkage group 19"/>
</dbReference>
<sequence length="124" mass="13745">MVKQKMVLKLSMEDPKKRSKALQIAAGFTGVTSTSLEGDRIVVVGDGVDPVTLTAALRKRMGYAELISVAVVEEKKEEKKETAMKSVQPTPLPYHNFTVVPPYPYPYPYAVQQDCSYDNSCTIM</sequence>
<proteinExistence type="predicted"/>
<dbReference type="GeneID" id="109724637"/>
<keyword evidence="1" id="KW-1185">Reference proteome</keyword>
<dbReference type="RefSeq" id="XP_020109108.1">
    <property type="nucleotide sequence ID" value="XM_020253519.1"/>
</dbReference>
<dbReference type="PANTHER" id="PTHR46371">
    <property type="entry name" value="OS04G0464100 PROTEIN"/>
    <property type="match status" value="1"/>
</dbReference>
<evidence type="ECO:0000313" key="2">
    <source>
        <dbReference type="RefSeq" id="XP_020109108.1"/>
    </source>
</evidence>
<accession>A0A6P5GTA2</accession>
<reference evidence="2" key="2">
    <citation type="submission" date="2025-08" db="UniProtKB">
        <authorList>
            <consortium name="RefSeq"/>
        </authorList>
    </citation>
    <scope>IDENTIFICATION</scope>
    <source>
        <tissue evidence="2">Leaf</tissue>
    </source>
</reference>
<dbReference type="OrthoDB" id="692882at2759"/>
<dbReference type="AlphaFoldDB" id="A0A6P5GTA2"/>